<comment type="caution">
    <text evidence="1">The sequence shown here is derived from an EMBL/GenBank/DDBJ whole genome shotgun (WGS) entry which is preliminary data.</text>
</comment>
<dbReference type="Proteomes" id="UP000887116">
    <property type="component" value="Unassembled WGS sequence"/>
</dbReference>
<evidence type="ECO:0008006" key="3">
    <source>
        <dbReference type="Google" id="ProtNLM"/>
    </source>
</evidence>
<organism evidence="1 2">
    <name type="scientific">Trichonephila clavata</name>
    <name type="common">Joro spider</name>
    <name type="synonym">Nephila clavata</name>
    <dbReference type="NCBI Taxonomy" id="2740835"/>
    <lineage>
        <taxon>Eukaryota</taxon>
        <taxon>Metazoa</taxon>
        <taxon>Ecdysozoa</taxon>
        <taxon>Arthropoda</taxon>
        <taxon>Chelicerata</taxon>
        <taxon>Arachnida</taxon>
        <taxon>Araneae</taxon>
        <taxon>Araneomorphae</taxon>
        <taxon>Entelegynae</taxon>
        <taxon>Araneoidea</taxon>
        <taxon>Nephilidae</taxon>
        <taxon>Trichonephila</taxon>
    </lineage>
</organism>
<accession>A0A8X6G3C3</accession>
<keyword evidence="2" id="KW-1185">Reference proteome</keyword>
<protein>
    <recommendedName>
        <fullName evidence="3">Transposase</fullName>
    </recommendedName>
</protein>
<gene>
    <name evidence="1" type="primary">WH47_02813</name>
    <name evidence="1" type="ORF">TNCT_475631</name>
</gene>
<evidence type="ECO:0000313" key="2">
    <source>
        <dbReference type="Proteomes" id="UP000887116"/>
    </source>
</evidence>
<dbReference type="PANTHER" id="PTHR47326">
    <property type="entry name" value="TRANSPOSABLE ELEMENT TC3 TRANSPOSASE-LIKE PROTEIN"/>
    <property type="match status" value="1"/>
</dbReference>
<dbReference type="OrthoDB" id="6411459at2759"/>
<reference evidence="1" key="1">
    <citation type="submission" date="2020-07" db="EMBL/GenBank/DDBJ databases">
        <title>Multicomponent nature underlies the extraordinary mechanical properties of spider dragline silk.</title>
        <authorList>
            <person name="Kono N."/>
            <person name="Nakamura H."/>
            <person name="Mori M."/>
            <person name="Yoshida Y."/>
            <person name="Ohtoshi R."/>
            <person name="Malay A.D."/>
            <person name="Moran D.A.P."/>
            <person name="Tomita M."/>
            <person name="Numata K."/>
            <person name="Arakawa K."/>
        </authorList>
    </citation>
    <scope>NUCLEOTIDE SEQUENCE</scope>
</reference>
<evidence type="ECO:0000313" key="1">
    <source>
        <dbReference type="EMBL" id="GFQ95800.1"/>
    </source>
</evidence>
<dbReference type="AlphaFoldDB" id="A0A8X6G3C3"/>
<dbReference type="PANTHER" id="PTHR47326:SF1">
    <property type="entry name" value="HTH PSQ-TYPE DOMAIN-CONTAINING PROTEIN"/>
    <property type="match status" value="1"/>
</dbReference>
<sequence length="120" mass="14111">MFQRSPRKSLRQASREVSISKSSVHRIMKRCQCRNYIPRLAHALYDDDPDRRVQNCEWYLERCNEDAHFSTKIVWSDEATLKLNGTTSAPTGDLRIHMLWSTTMLIYQELQCGVAYLQED</sequence>
<proteinExistence type="predicted"/>
<name>A0A8X6G3C3_TRICU</name>
<dbReference type="EMBL" id="BMAO01024505">
    <property type="protein sequence ID" value="GFQ95800.1"/>
    <property type="molecule type" value="Genomic_DNA"/>
</dbReference>